<dbReference type="AlphaFoldDB" id="A0A922M7F1"/>
<proteinExistence type="predicted"/>
<comment type="caution">
    <text evidence="1">The sequence shown here is derived from an EMBL/GenBank/DDBJ whole genome shotgun (WGS) entry which is preliminary data.</text>
</comment>
<accession>A0A922M7F1</accession>
<evidence type="ECO:0000313" key="1">
    <source>
        <dbReference type="EMBL" id="KAH9631170.1"/>
    </source>
</evidence>
<dbReference type="Proteomes" id="UP000814243">
    <property type="component" value="Unassembled WGS sequence"/>
</dbReference>
<reference evidence="1" key="1">
    <citation type="journal article" date="2021" name="G3 (Bethesda)">
        <title>Genome and transcriptome analysis of the beet armyworm Spodoptera exigua reveals targets for pest control. .</title>
        <authorList>
            <person name="Simon S."/>
            <person name="Breeschoten T."/>
            <person name="Jansen H.J."/>
            <person name="Dirks R.P."/>
            <person name="Schranz M.E."/>
            <person name="Ros V.I.D."/>
        </authorList>
    </citation>
    <scope>NUCLEOTIDE SEQUENCE</scope>
    <source>
        <strain evidence="1">TB_SE_WUR_2020</strain>
    </source>
</reference>
<dbReference type="EMBL" id="JACEFF010000774">
    <property type="protein sequence ID" value="KAH9631170.1"/>
    <property type="molecule type" value="Genomic_DNA"/>
</dbReference>
<sequence length="780" mass="91500">MLSVLISNAKNNAEHVNMLLTYVLEKQINVPFKFKIKFINDLLLNVSPHKLDEATWNILDQLFHSMDVYTETENDVQLCRESIMLRKVLNDEPVPEIIKQKCTFTSFKNIFKTLNEKQKLKLFTYIFNSLIENIKHKLCVNESDYKDIVNILENMFTLLKDWKKALSDYPVVHEQIQKLIQIKEEMNWTTDLAHLYNMNKSWRKYLFEVSLSLSLCEETCLNALKHKPQLLTRHDNQIHTLRTNDAVSLRRVLAKLRVYWPDSLARHWTEAYMQSLNEPTGQKAVIKGLFVLLAANEVVKLSKKYVPNDFDINWGDTDQIDIIMRKNIANHLHIVRPFVPLDTVLWFAKGDYLQYAVPSLNAMIPNLNVVESQEYLPKLLDAPVSLQKFGLHLAFQKFKPNDLKIIFSNVWKSSNNSSIRSVIFEHTYDQICTVKHETTEKDLWQLLKIFIDNLKSEESTGIYKKLSEVANIPVSIRGEYYMKSYEYLSSLPESADCKKYVNNLLSYTPTVMEFLDEDFVAYKLLSQAVSKFDTSWHGNQYLPSLACFILCGRNEENQVQRFRKIISVIDEMFKNWDTIESGEGSQRNFDDFLSKMVYHFIEYFKRNFNLPIPVKVFTEICTKIENDLSVSENYVKLTSWKLVTTYVTLLNEFIGLETHNDHQYDDIKLFPSFGKAIIRHLKEDCNEYGPIVHHCFANALEKALEMLRINNDEMKLEILRHILNDEDFDLAYLVVSKVVPKEPRDEAKHLQTELIKKLKLNSSPFVQIHIYNDFWEYSED</sequence>
<protein>
    <submittedName>
        <fullName evidence="1">Uncharacterized protein</fullName>
    </submittedName>
</protein>
<name>A0A922M7F1_SPOEX</name>
<gene>
    <name evidence="1" type="ORF">HF086_006748</name>
</gene>
<evidence type="ECO:0000313" key="2">
    <source>
        <dbReference type="Proteomes" id="UP000814243"/>
    </source>
</evidence>
<organism evidence="1 2">
    <name type="scientific">Spodoptera exigua</name>
    <name type="common">Beet armyworm</name>
    <name type="synonym">Noctua fulgens</name>
    <dbReference type="NCBI Taxonomy" id="7107"/>
    <lineage>
        <taxon>Eukaryota</taxon>
        <taxon>Metazoa</taxon>
        <taxon>Ecdysozoa</taxon>
        <taxon>Arthropoda</taxon>
        <taxon>Hexapoda</taxon>
        <taxon>Insecta</taxon>
        <taxon>Pterygota</taxon>
        <taxon>Neoptera</taxon>
        <taxon>Endopterygota</taxon>
        <taxon>Lepidoptera</taxon>
        <taxon>Glossata</taxon>
        <taxon>Ditrysia</taxon>
        <taxon>Noctuoidea</taxon>
        <taxon>Noctuidae</taxon>
        <taxon>Amphipyrinae</taxon>
        <taxon>Spodoptera</taxon>
    </lineage>
</organism>